<protein>
    <recommendedName>
        <fullName evidence="7">Deacetylase sirtuin-type domain-containing protein</fullName>
    </recommendedName>
</protein>
<evidence type="ECO:0000313" key="8">
    <source>
        <dbReference type="EMBL" id="KEY70734.1"/>
    </source>
</evidence>
<dbReference type="PANTHER" id="PTHR12111:SF2">
    <property type="entry name" value="SPLICING FACTOR YJU2B-RELATED"/>
    <property type="match status" value="1"/>
</dbReference>
<dbReference type="GO" id="GO:0046872">
    <property type="term" value="F:metal ion binding"/>
    <property type="evidence" value="ECO:0007669"/>
    <property type="project" value="UniProtKB-KW"/>
</dbReference>
<feature type="binding site" evidence="5">
    <location>
        <position position="153"/>
    </location>
    <ligand>
        <name>Zn(2+)</name>
        <dbReference type="ChEBI" id="CHEBI:29105"/>
    </ligand>
</feature>
<feature type="binding site" evidence="5">
    <location>
        <position position="210"/>
    </location>
    <ligand>
        <name>Zn(2+)</name>
        <dbReference type="ChEBI" id="CHEBI:29105"/>
    </ligand>
</feature>
<dbReference type="Proteomes" id="UP000028045">
    <property type="component" value="Unassembled WGS sequence"/>
</dbReference>
<dbReference type="Pfam" id="PF02146">
    <property type="entry name" value="SIR2"/>
    <property type="match status" value="1"/>
</dbReference>
<keyword evidence="5" id="KW-0862">Zinc</keyword>
<evidence type="ECO:0000256" key="6">
    <source>
        <dbReference type="SAM" id="MobiDB-lite"/>
    </source>
</evidence>
<gene>
    <name evidence="8" type="ORF">S7711_03231</name>
</gene>
<sequence length="742" mass="80697">MLDYSRSSTNPHHFPPNKKQPMPPHNDIEAFHEVLRSSRRILALCGAGLSASSGLPTFRGAGGLWRNHDATSLATPGAFAHDPGLVWLFYGYRRHMALRARPNAAHRALAALARVKGEGFLCLTQNVDNLSPRAGHPPEHLRLLHGSLFDIKCSNNGCDWTQRGNYDDPFCPALAAASADVTADQPNPLLDAAAPLERIPASRLPHCPACGTGLQRPGVVWFGEDLDGAMLAGIDAWMDGGVDLMLVVGTSATVYPAAAYIDEARARGARVVNVNPEAEDRWEMGRLKEGDFAFGQDAAEYLPILLKPLVGETLFLAKPGEKRCCCRVRLLHPSQEAIFQGGAPPVLANPRPPPPHVIPLKSLRCFVTLVPRTSNNTTTQHQTARRLQPPPTMQGFNMGRYVPPDLEGTVSANKAQGKHALGARASKLASHGVLTVRFEMPFAAWCGTCPKPTIIAQGVRFNAEKKRVGSYYSTPVWSFRFRHAECGGAVEMRTDPKNTAYVVVEGAAKRDTGDDKVREGDVVIMTDQEREALRRNAFASLEKTIQDRQQLKDATDRIHDLMDASARDWDDPYAQNQKLRRAFRAGRKERERDAAAAEDLKDRLSLGIDLLPASADDARRAALVDFGPRDGTADKALARPLFGAAAQAAPAAGPALKAEKRALQTRNALATEIVDNTRAANDPFLQDARGGDGRAPSRMPGVKRKRAARDDDDNDDDADAASSKLVVQERAAPRGLVNYDSD</sequence>
<evidence type="ECO:0000256" key="5">
    <source>
        <dbReference type="PROSITE-ProRule" id="PRU00236"/>
    </source>
</evidence>
<evidence type="ECO:0000313" key="9">
    <source>
        <dbReference type="Proteomes" id="UP000028045"/>
    </source>
</evidence>
<dbReference type="Gene3D" id="3.30.1600.10">
    <property type="entry name" value="SIR2/SIRT2 'Small Domain"/>
    <property type="match status" value="1"/>
</dbReference>
<keyword evidence="5" id="KW-0479">Metal-binding</keyword>
<accession>A0A084AZK5</accession>
<dbReference type="GO" id="GO:0000398">
    <property type="term" value="P:mRNA splicing, via spliceosome"/>
    <property type="evidence" value="ECO:0007669"/>
    <property type="project" value="InterPro"/>
</dbReference>
<evidence type="ECO:0000256" key="2">
    <source>
        <dbReference type="ARBA" id="ARBA00006924"/>
    </source>
</evidence>
<organism evidence="8 9">
    <name type="scientific">Stachybotrys chartarum (strain CBS 109288 / IBT 7711)</name>
    <name type="common">Toxic black mold</name>
    <name type="synonym">Stilbospora chartarum</name>
    <dbReference type="NCBI Taxonomy" id="1280523"/>
    <lineage>
        <taxon>Eukaryota</taxon>
        <taxon>Fungi</taxon>
        <taxon>Dikarya</taxon>
        <taxon>Ascomycota</taxon>
        <taxon>Pezizomycotina</taxon>
        <taxon>Sordariomycetes</taxon>
        <taxon>Hypocreomycetidae</taxon>
        <taxon>Hypocreales</taxon>
        <taxon>Stachybotryaceae</taxon>
        <taxon>Stachybotrys</taxon>
    </lineage>
</organism>
<evidence type="ECO:0000256" key="3">
    <source>
        <dbReference type="ARBA" id="ARBA00022679"/>
    </source>
</evidence>
<comment type="similarity">
    <text evidence="1">Belongs to the CWC16 family.</text>
</comment>
<feature type="region of interest" description="Disordered" evidence="6">
    <location>
        <begin position="1"/>
        <end position="26"/>
    </location>
</feature>
<dbReference type="InterPro" id="IPR026590">
    <property type="entry name" value="Ssirtuin_cat_dom"/>
</dbReference>
<evidence type="ECO:0000259" key="7">
    <source>
        <dbReference type="PROSITE" id="PS50305"/>
    </source>
</evidence>
<proteinExistence type="inferred from homology"/>
<reference evidence="8 9" key="1">
    <citation type="journal article" date="2014" name="BMC Genomics">
        <title>Comparative genome sequencing reveals chemotype-specific gene clusters in the toxigenic black mold Stachybotrys.</title>
        <authorList>
            <person name="Semeiks J."/>
            <person name="Borek D."/>
            <person name="Otwinowski Z."/>
            <person name="Grishin N.V."/>
        </authorList>
    </citation>
    <scope>NUCLEOTIDE SEQUENCE [LARGE SCALE GENOMIC DNA]</scope>
    <source>
        <strain evidence="9">CBS 109288 / IBT 7711</strain>
    </source>
</reference>
<dbReference type="SUPFAM" id="SSF52467">
    <property type="entry name" value="DHS-like NAD/FAD-binding domain"/>
    <property type="match status" value="1"/>
</dbReference>
<dbReference type="GO" id="GO:0005684">
    <property type="term" value="C:U2-type spliceosomal complex"/>
    <property type="evidence" value="ECO:0007669"/>
    <property type="project" value="TreeGrafter"/>
</dbReference>
<feature type="domain" description="Deacetylase sirtuin-type" evidence="7">
    <location>
        <begin position="21"/>
        <end position="312"/>
    </location>
</feature>
<evidence type="ECO:0000256" key="4">
    <source>
        <dbReference type="ARBA" id="ARBA00023027"/>
    </source>
</evidence>
<feature type="region of interest" description="Disordered" evidence="6">
    <location>
        <begin position="680"/>
        <end position="742"/>
    </location>
</feature>
<dbReference type="InterPro" id="IPR007590">
    <property type="entry name" value="Saf4/Yju2"/>
</dbReference>
<dbReference type="EMBL" id="KL648424">
    <property type="protein sequence ID" value="KEY70734.1"/>
    <property type="molecule type" value="Genomic_DNA"/>
</dbReference>
<dbReference type="PANTHER" id="PTHR12111">
    <property type="entry name" value="SPLICING FACTOR YJU2"/>
    <property type="match status" value="1"/>
</dbReference>
<feature type="compositionally biased region" description="Acidic residues" evidence="6">
    <location>
        <begin position="710"/>
        <end position="719"/>
    </location>
</feature>
<name>A0A084AZK5_STACB</name>
<comment type="similarity">
    <text evidence="2">Belongs to the sirtuin family. Class I subfamily.</text>
</comment>
<keyword evidence="4" id="KW-0520">NAD</keyword>
<dbReference type="Gene3D" id="3.40.50.1220">
    <property type="entry name" value="TPP-binding domain"/>
    <property type="match status" value="1"/>
</dbReference>
<dbReference type="GO" id="GO:0070403">
    <property type="term" value="F:NAD+ binding"/>
    <property type="evidence" value="ECO:0007669"/>
    <property type="project" value="InterPro"/>
</dbReference>
<dbReference type="HOGENOM" id="CLU_374350_0_0_1"/>
<evidence type="ECO:0000256" key="1">
    <source>
        <dbReference type="ARBA" id="ARBA00005595"/>
    </source>
</evidence>
<dbReference type="GO" id="GO:0016740">
    <property type="term" value="F:transferase activity"/>
    <property type="evidence" value="ECO:0007669"/>
    <property type="project" value="UniProtKB-KW"/>
</dbReference>
<dbReference type="OrthoDB" id="360327at2759"/>
<dbReference type="Pfam" id="PF04502">
    <property type="entry name" value="Saf4_Yju2"/>
    <property type="match status" value="1"/>
</dbReference>
<dbReference type="InterPro" id="IPR026591">
    <property type="entry name" value="Sirtuin_cat_small_dom_sf"/>
</dbReference>
<dbReference type="AlphaFoldDB" id="A0A084AZK5"/>
<feature type="compositionally biased region" description="Polar residues" evidence="6">
    <location>
        <begin position="1"/>
        <end position="11"/>
    </location>
</feature>
<keyword evidence="3" id="KW-0808">Transferase</keyword>
<dbReference type="InterPro" id="IPR003000">
    <property type="entry name" value="Sirtuin"/>
</dbReference>
<dbReference type="PROSITE" id="PS50305">
    <property type="entry name" value="SIRTUIN"/>
    <property type="match status" value="1"/>
</dbReference>
<feature type="binding site" evidence="5">
    <location>
        <position position="158"/>
    </location>
    <ligand>
        <name>Zn(2+)</name>
        <dbReference type="ChEBI" id="CHEBI:29105"/>
    </ligand>
</feature>
<dbReference type="InterPro" id="IPR029035">
    <property type="entry name" value="DHS-like_NAD/FAD-binding_dom"/>
</dbReference>
<feature type="binding site" evidence="5">
    <location>
        <position position="207"/>
    </location>
    <ligand>
        <name>Zn(2+)</name>
        <dbReference type="ChEBI" id="CHEBI:29105"/>
    </ligand>
</feature>
<keyword evidence="9" id="KW-1185">Reference proteome</keyword>
<dbReference type="GO" id="GO:0071014">
    <property type="term" value="C:post-mRNA release spliceosomal complex"/>
    <property type="evidence" value="ECO:0007669"/>
    <property type="project" value="TreeGrafter"/>
</dbReference>
<feature type="active site" description="Proton acceptor" evidence="5">
    <location>
        <position position="145"/>
    </location>
</feature>